<evidence type="ECO:0000313" key="3">
    <source>
        <dbReference type="Proteomes" id="UP000636800"/>
    </source>
</evidence>
<sequence length="77" mass="8708">MKAVQEEGEIKVNAFISRDQLVAKCDSRNKPTLLKPEYRTEATGEEDSIDMCKAKRHPANAFQMCRSIERPPTLLAT</sequence>
<accession>A0A835UBT1</accession>
<protein>
    <submittedName>
        <fullName evidence="1">Uncharacterized protein</fullName>
    </submittedName>
</protein>
<proteinExistence type="predicted"/>
<keyword evidence="3" id="KW-1185">Reference proteome</keyword>
<dbReference type="EMBL" id="JADCNL010000013">
    <property type="protein sequence ID" value="KAG0455453.1"/>
    <property type="molecule type" value="Genomic_DNA"/>
</dbReference>
<dbReference type="EMBL" id="JADCNM010000013">
    <property type="protein sequence ID" value="KAG0456646.1"/>
    <property type="molecule type" value="Genomic_DNA"/>
</dbReference>
<reference evidence="3 4" key="1">
    <citation type="journal article" date="2020" name="Nat. Food">
        <title>A phased Vanilla planifolia genome enables genetic improvement of flavour and production.</title>
        <authorList>
            <person name="Hasing T."/>
            <person name="Tang H."/>
            <person name="Brym M."/>
            <person name="Khazi F."/>
            <person name="Huang T."/>
            <person name="Chambers A.H."/>
        </authorList>
    </citation>
    <scope>NUCLEOTIDE SEQUENCE [LARGE SCALE GENOMIC DNA]</scope>
    <source>
        <tissue evidence="1">Leaf</tissue>
    </source>
</reference>
<organism evidence="1 3">
    <name type="scientific">Vanilla planifolia</name>
    <name type="common">Vanilla</name>
    <dbReference type="NCBI Taxonomy" id="51239"/>
    <lineage>
        <taxon>Eukaryota</taxon>
        <taxon>Viridiplantae</taxon>
        <taxon>Streptophyta</taxon>
        <taxon>Embryophyta</taxon>
        <taxon>Tracheophyta</taxon>
        <taxon>Spermatophyta</taxon>
        <taxon>Magnoliopsida</taxon>
        <taxon>Liliopsida</taxon>
        <taxon>Asparagales</taxon>
        <taxon>Orchidaceae</taxon>
        <taxon>Vanilloideae</taxon>
        <taxon>Vanilleae</taxon>
        <taxon>Vanilla</taxon>
    </lineage>
</organism>
<gene>
    <name evidence="2" type="ORF">HPP92_024434</name>
    <name evidence="1" type="ORF">HPP92_024745</name>
</gene>
<comment type="caution">
    <text evidence="1">The sequence shown here is derived from an EMBL/GenBank/DDBJ whole genome shotgun (WGS) entry which is preliminary data.</text>
</comment>
<dbReference type="Proteomes" id="UP000639772">
    <property type="component" value="Chromosome 13"/>
</dbReference>
<dbReference type="Proteomes" id="UP000636800">
    <property type="component" value="Chromosome 13"/>
</dbReference>
<evidence type="ECO:0000313" key="1">
    <source>
        <dbReference type="EMBL" id="KAG0455453.1"/>
    </source>
</evidence>
<name>A0A835UBT1_VANPL</name>
<evidence type="ECO:0000313" key="4">
    <source>
        <dbReference type="Proteomes" id="UP000639772"/>
    </source>
</evidence>
<evidence type="ECO:0000313" key="2">
    <source>
        <dbReference type="EMBL" id="KAG0456646.1"/>
    </source>
</evidence>
<dbReference type="AlphaFoldDB" id="A0A835UBT1"/>